<keyword evidence="2" id="KW-1185">Reference proteome</keyword>
<reference evidence="1 2" key="1">
    <citation type="submission" date="2019-08" db="EMBL/GenBank/DDBJ databases">
        <authorList>
            <person name="Ye J."/>
        </authorList>
    </citation>
    <scope>NUCLEOTIDE SEQUENCE [LARGE SCALE GENOMIC DNA]</scope>
    <source>
        <strain evidence="1 2">TK008</strain>
    </source>
</reference>
<organism evidence="1 2">
    <name type="scientific">Paracoccus aurantiacus</name>
    <dbReference type="NCBI Taxonomy" id="2599412"/>
    <lineage>
        <taxon>Bacteria</taxon>
        <taxon>Pseudomonadati</taxon>
        <taxon>Pseudomonadota</taxon>
        <taxon>Alphaproteobacteria</taxon>
        <taxon>Rhodobacterales</taxon>
        <taxon>Paracoccaceae</taxon>
        <taxon>Paracoccus</taxon>
    </lineage>
</organism>
<sequence>MSAPKLTVPLRLETKERQADGLGGHRAVWRTIGLVYAEMRSGIGRLRGAEAGPESVVGWTITLRAFPQGDPRRPIAGQRLRMGSRSFRIDAVAEADPAGRHLRVIAEEE</sequence>
<dbReference type="InterPro" id="IPR008767">
    <property type="entry name" value="Phage_SPP1_head-tail_adaptor"/>
</dbReference>
<dbReference type="EMBL" id="VOPL01000001">
    <property type="protein sequence ID" value="TXB70907.1"/>
    <property type="molecule type" value="Genomic_DNA"/>
</dbReference>
<dbReference type="AlphaFoldDB" id="A0A5C6S8P9"/>
<dbReference type="InterPro" id="IPR038666">
    <property type="entry name" value="SSP1_head-tail_sf"/>
</dbReference>
<proteinExistence type="predicted"/>
<evidence type="ECO:0000313" key="1">
    <source>
        <dbReference type="EMBL" id="TXB70907.1"/>
    </source>
</evidence>
<gene>
    <name evidence="1" type="ORF">FQV27_03405</name>
</gene>
<comment type="caution">
    <text evidence="1">The sequence shown here is derived from an EMBL/GenBank/DDBJ whole genome shotgun (WGS) entry which is preliminary data.</text>
</comment>
<dbReference type="OrthoDB" id="7570189at2"/>
<dbReference type="Proteomes" id="UP000321562">
    <property type="component" value="Unassembled WGS sequence"/>
</dbReference>
<dbReference type="Gene3D" id="2.40.10.270">
    <property type="entry name" value="Bacteriophage SPP1 head-tail adaptor protein"/>
    <property type="match status" value="1"/>
</dbReference>
<protein>
    <submittedName>
        <fullName evidence="1">Head-tail adaptor protein</fullName>
    </submittedName>
</protein>
<evidence type="ECO:0000313" key="2">
    <source>
        <dbReference type="Proteomes" id="UP000321562"/>
    </source>
</evidence>
<accession>A0A5C6S8P9</accession>
<dbReference type="RefSeq" id="WP_147096391.1">
    <property type="nucleotide sequence ID" value="NZ_JBHUFH010000002.1"/>
</dbReference>
<dbReference type="Pfam" id="PF05521">
    <property type="entry name" value="Phage_HCP"/>
    <property type="match status" value="1"/>
</dbReference>
<name>A0A5C6S8P9_9RHOB</name>